<keyword evidence="2" id="KW-1185">Reference proteome</keyword>
<evidence type="ECO:0000313" key="2">
    <source>
        <dbReference type="Proteomes" id="UP000000268"/>
    </source>
</evidence>
<reference evidence="1 2" key="1">
    <citation type="journal article" date="2008" name="Proc. Natl. Acad. Sci. U.S.A.">
        <title>Niche adaptation and genome expansion in the chlorophyll d-producing cyanobacterium Acaryochloris marina.</title>
        <authorList>
            <person name="Swingley W.D."/>
            <person name="Chen M."/>
            <person name="Cheung P.C."/>
            <person name="Conrad A.L."/>
            <person name="Dejesa L.C."/>
            <person name="Hao J."/>
            <person name="Honchak B.M."/>
            <person name="Karbach L.E."/>
            <person name="Kurdoglu A."/>
            <person name="Lahiri S."/>
            <person name="Mastrian S.D."/>
            <person name="Miyashita H."/>
            <person name="Page L."/>
            <person name="Ramakrishna P."/>
            <person name="Satoh S."/>
            <person name="Sattley W.M."/>
            <person name="Shimada Y."/>
            <person name="Taylor H.L."/>
            <person name="Tomo T."/>
            <person name="Tsuchiya T."/>
            <person name="Wang Z.T."/>
            <person name="Raymond J."/>
            <person name="Mimuro M."/>
            <person name="Blankenship R.E."/>
            <person name="Touchman J.W."/>
        </authorList>
    </citation>
    <scope>NUCLEOTIDE SEQUENCE [LARGE SCALE GENOMIC DNA]</scope>
    <source>
        <strain evidence="2">MBIC 11017</strain>
    </source>
</reference>
<protein>
    <submittedName>
        <fullName evidence="1">Uncharacterized protein</fullName>
    </submittedName>
</protein>
<dbReference type="KEGG" id="amr:AM1_4573"/>
<dbReference type="EMBL" id="CP000828">
    <property type="protein sequence ID" value="ABW29547.1"/>
    <property type="molecule type" value="Genomic_DNA"/>
</dbReference>
<proteinExistence type="predicted"/>
<organism evidence="1 2">
    <name type="scientific">Acaryochloris marina (strain MBIC 11017)</name>
    <dbReference type="NCBI Taxonomy" id="329726"/>
    <lineage>
        <taxon>Bacteria</taxon>
        <taxon>Bacillati</taxon>
        <taxon>Cyanobacteriota</taxon>
        <taxon>Cyanophyceae</taxon>
        <taxon>Acaryochloridales</taxon>
        <taxon>Acaryochloridaceae</taxon>
        <taxon>Acaryochloris</taxon>
    </lineage>
</organism>
<dbReference type="AlphaFoldDB" id="B0BZA3"/>
<name>B0BZA3_ACAM1</name>
<sequence>MGEYYPYNATWVENEVLALSEKYFSLSNIQFVRSFISVDYLPD</sequence>
<dbReference type="Proteomes" id="UP000000268">
    <property type="component" value="Chromosome"/>
</dbReference>
<gene>
    <name evidence="1" type="ordered locus">AM1_4573</name>
</gene>
<dbReference type="HOGENOM" id="CLU_3228074_0_0_3"/>
<evidence type="ECO:0000313" key="1">
    <source>
        <dbReference type="EMBL" id="ABW29547.1"/>
    </source>
</evidence>
<accession>B0BZA3</accession>